<proteinExistence type="predicted"/>
<name>A0A222FMP7_9GAMM</name>
<dbReference type="PROSITE" id="PS00101">
    <property type="entry name" value="HEXAPEP_TRANSFERASES"/>
    <property type="match status" value="1"/>
</dbReference>
<dbReference type="PANTHER" id="PTHR23416:SF78">
    <property type="entry name" value="LIPOPOLYSACCHARIDE BIOSYNTHESIS O-ACETYL TRANSFERASE WBBJ-RELATED"/>
    <property type="match status" value="1"/>
</dbReference>
<dbReference type="Pfam" id="PF00132">
    <property type="entry name" value="Hexapep"/>
    <property type="match status" value="1"/>
</dbReference>
<dbReference type="Gene3D" id="2.160.10.10">
    <property type="entry name" value="Hexapeptide repeat proteins"/>
    <property type="match status" value="1"/>
</dbReference>
<evidence type="ECO:0000313" key="4">
    <source>
        <dbReference type="EMBL" id="ASP39651.1"/>
    </source>
</evidence>
<evidence type="ECO:0000256" key="2">
    <source>
        <dbReference type="ARBA" id="ARBA00022737"/>
    </source>
</evidence>
<reference evidence="4 5" key="1">
    <citation type="submission" date="2017-07" db="EMBL/GenBank/DDBJ databases">
        <title>Annotated genome sequence of Bacterioplanes sanyensis isolated from Red Sea.</title>
        <authorList>
            <person name="Rehman Z.U."/>
        </authorList>
    </citation>
    <scope>NUCLEOTIDE SEQUENCE [LARGE SCALE GENOMIC DNA]</scope>
    <source>
        <strain evidence="4 5">NV9</strain>
    </source>
</reference>
<dbReference type="InterPro" id="IPR001451">
    <property type="entry name" value="Hexapep"/>
</dbReference>
<dbReference type="RefSeq" id="WP_094060826.1">
    <property type="nucleotide sequence ID" value="NZ_CP022530.1"/>
</dbReference>
<keyword evidence="3" id="KW-0012">Acyltransferase</keyword>
<dbReference type="PANTHER" id="PTHR23416">
    <property type="entry name" value="SIALIC ACID SYNTHASE-RELATED"/>
    <property type="match status" value="1"/>
</dbReference>
<dbReference type="CDD" id="cd04647">
    <property type="entry name" value="LbH_MAT_like"/>
    <property type="match status" value="1"/>
</dbReference>
<dbReference type="SUPFAM" id="SSF51161">
    <property type="entry name" value="Trimeric LpxA-like enzymes"/>
    <property type="match status" value="1"/>
</dbReference>
<dbReference type="OrthoDB" id="9800846at2"/>
<evidence type="ECO:0000256" key="1">
    <source>
        <dbReference type="ARBA" id="ARBA00022679"/>
    </source>
</evidence>
<keyword evidence="5" id="KW-1185">Reference proteome</keyword>
<dbReference type="AlphaFoldDB" id="A0A222FMP7"/>
<dbReference type="GO" id="GO:0016746">
    <property type="term" value="F:acyltransferase activity"/>
    <property type="evidence" value="ECO:0007669"/>
    <property type="project" value="UniProtKB-KW"/>
</dbReference>
<keyword evidence="2" id="KW-0677">Repeat</keyword>
<dbReference type="InterPro" id="IPR011004">
    <property type="entry name" value="Trimer_LpxA-like_sf"/>
</dbReference>
<evidence type="ECO:0000256" key="3">
    <source>
        <dbReference type="ARBA" id="ARBA00023315"/>
    </source>
</evidence>
<protein>
    <submittedName>
        <fullName evidence="4">Acetyltransferase</fullName>
    </submittedName>
</protein>
<dbReference type="EMBL" id="CP022530">
    <property type="protein sequence ID" value="ASP39651.1"/>
    <property type="molecule type" value="Genomic_DNA"/>
</dbReference>
<organism evidence="4 5">
    <name type="scientific">Bacterioplanes sanyensis</name>
    <dbReference type="NCBI Taxonomy" id="1249553"/>
    <lineage>
        <taxon>Bacteria</taxon>
        <taxon>Pseudomonadati</taxon>
        <taxon>Pseudomonadota</taxon>
        <taxon>Gammaproteobacteria</taxon>
        <taxon>Oceanospirillales</taxon>
        <taxon>Oceanospirillaceae</taxon>
        <taxon>Bacterioplanes</taxon>
    </lineage>
</organism>
<keyword evidence="1 4" id="KW-0808">Transferase</keyword>
<dbReference type="InterPro" id="IPR018357">
    <property type="entry name" value="Hexapep_transf_CS"/>
</dbReference>
<dbReference type="Proteomes" id="UP000202440">
    <property type="component" value="Chromosome"/>
</dbReference>
<evidence type="ECO:0000313" key="5">
    <source>
        <dbReference type="Proteomes" id="UP000202440"/>
    </source>
</evidence>
<dbReference type="KEGG" id="bsan:CHH28_13645"/>
<accession>A0A222FMP7</accession>
<sequence length="247" mass="26189">MTQFSIANIRQWLKTSPHPLARSLFALAKRIRNPELPAPKLLFRLLHGVYMAVSQLLGATLRIVWWTPLFKSQLSRCGSNLYLYGGLPYQSGPLDLCVGRDCRISAHSTFSGRTCAPSTPTLVVGNNVDIGWMTTIAVGSRVLIGDNVRIAGRALLAGYPGHPLDAEERAAGMAEHDHQVGDIVLEPDVWLATGVSVMAGVTIGRGTVVAAGSVVTHDLPPGVLAAGIPAKVIKVLNSTAASARKAA</sequence>
<dbReference type="InterPro" id="IPR051159">
    <property type="entry name" value="Hexapeptide_acetyltransf"/>
</dbReference>
<gene>
    <name evidence="4" type="ORF">CHH28_13645</name>
</gene>